<protein>
    <submittedName>
        <fullName evidence="1">Uncharacterized protein</fullName>
    </submittedName>
</protein>
<sequence>MKLTGKDGVLRVFDSSINILGTAPRADATVDIVTWDGAITWANVTSNVTADDINYANDFIVDSTGAVFIGSTVAFAMIQFLKGGGVDYAAGTGALLMFYFDGTNFSKSITIFLDGTASGGNCFAQDGYIGFKIPADWALGAATAVSANLDDNKYYVKLMTTSSGTTDPDADILCPVDAQFFEVAFSNMDFNGPIGRKRQEEILILNRSRADANMHFIKGPDSPLYEPLPISLSCALDDTLNKNDIQIAMACGDPDSTYWTATGTTAKGTTQNDGSNNNPAFADSNKKAVNIQILFGTMGIGWAYYETYFPEDQITITEGENEVNLTANGGVFGIIEMIHGFGVRY</sequence>
<name>A0A6H1ZL34_9ZZZZ</name>
<proteinExistence type="predicted"/>
<gene>
    <name evidence="1" type="ORF">TM448A01069_0004</name>
</gene>
<dbReference type="EMBL" id="MT144094">
    <property type="protein sequence ID" value="QJA48636.1"/>
    <property type="molecule type" value="Genomic_DNA"/>
</dbReference>
<evidence type="ECO:0000313" key="1">
    <source>
        <dbReference type="EMBL" id="QJA48636.1"/>
    </source>
</evidence>
<reference evidence="1" key="1">
    <citation type="submission" date="2020-03" db="EMBL/GenBank/DDBJ databases">
        <title>The deep terrestrial virosphere.</title>
        <authorList>
            <person name="Holmfeldt K."/>
            <person name="Nilsson E."/>
            <person name="Simone D."/>
            <person name="Lopez-Fernandez M."/>
            <person name="Wu X."/>
            <person name="de Brujin I."/>
            <person name="Lundin D."/>
            <person name="Andersson A."/>
            <person name="Bertilsson S."/>
            <person name="Dopson M."/>
        </authorList>
    </citation>
    <scope>NUCLEOTIDE SEQUENCE</scope>
    <source>
        <strain evidence="1">TM448A01069</strain>
    </source>
</reference>
<dbReference type="AlphaFoldDB" id="A0A6H1ZL34"/>
<organism evidence="1">
    <name type="scientific">viral metagenome</name>
    <dbReference type="NCBI Taxonomy" id="1070528"/>
    <lineage>
        <taxon>unclassified sequences</taxon>
        <taxon>metagenomes</taxon>
        <taxon>organismal metagenomes</taxon>
    </lineage>
</organism>
<accession>A0A6H1ZL34</accession>